<evidence type="ECO:0000256" key="4">
    <source>
        <dbReference type="ARBA" id="ARBA00022837"/>
    </source>
</evidence>
<evidence type="ECO:0000256" key="3">
    <source>
        <dbReference type="ARBA" id="ARBA00022801"/>
    </source>
</evidence>
<evidence type="ECO:0000259" key="6">
    <source>
        <dbReference type="Pfam" id="PF00884"/>
    </source>
</evidence>
<dbReference type="EMBL" id="JBHTJG010000003">
    <property type="protein sequence ID" value="MFD0946505.1"/>
    <property type="molecule type" value="Genomic_DNA"/>
</dbReference>
<reference evidence="8" key="1">
    <citation type="journal article" date="2019" name="Int. J. Syst. Evol. Microbiol.">
        <title>The Global Catalogue of Microorganisms (GCM) 10K type strain sequencing project: providing services to taxonomists for standard genome sequencing and annotation.</title>
        <authorList>
            <consortium name="The Broad Institute Genomics Platform"/>
            <consortium name="The Broad Institute Genome Sequencing Center for Infectious Disease"/>
            <person name="Wu L."/>
            <person name="Ma J."/>
        </authorList>
    </citation>
    <scope>NUCLEOTIDE SEQUENCE [LARGE SCALE GENOMIC DNA]</scope>
    <source>
        <strain evidence="8">CCUG 62982</strain>
    </source>
</reference>
<dbReference type="RefSeq" id="WP_264943873.1">
    <property type="nucleotide sequence ID" value="NZ_JAPDRA010000003.1"/>
</dbReference>
<dbReference type="PROSITE" id="PS00149">
    <property type="entry name" value="SULFATASE_2"/>
    <property type="match status" value="1"/>
</dbReference>
<dbReference type="PANTHER" id="PTHR42693">
    <property type="entry name" value="ARYLSULFATASE FAMILY MEMBER"/>
    <property type="match status" value="1"/>
</dbReference>
<evidence type="ECO:0000256" key="5">
    <source>
        <dbReference type="SAM" id="SignalP"/>
    </source>
</evidence>
<dbReference type="InterPro" id="IPR006311">
    <property type="entry name" value="TAT_signal"/>
</dbReference>
<dbReference type="Pfam" id="PF00884">
    <property type="entry name" value="Sulfatase"/>
    <property type="match status" value="1"/>
</dbReference>
<evidence type="ECO:0000313" key="8">
    <source>
        <dbReference type="Proteomes" id="UP001596977"/>
    </source>
</evidence>
<sequence length="485" mass="52863">MSGLNRRTLLNAGAAGLALSMAPGALAQRKPGAGGRPGARPPNILFILADDLGYADVSCYGRREYSTPAIDRLAAGGMRLTQAYANSSVCSATRVALATGRYQYRLPVGLEEPLRGGKLGLDPSVPTMASLLRAHGYSTALVGKWHLGALPDFGPLKSGYDHFWGFRGGALDYFDHLGPTGKPDLWDDDREITAPGYLTTLLGQRADQVIRTEHARGKPFFISLHFNAPHWPWEGPEDAAESARLRAKPKGEDPLPSFDAGSLETYARMVTAMDDEVGRLIATLDEIGAAEDTIVVFTSDNGGERFSDTWPFTGKKTELLEGGLRIPAILRWPAAVRPGICDQVAISMDWLPTLLAAAGAGSIDAPQPDGIDLLPWLTGARKPEPRTLFWRYHNMAQRACRSGDLKYLRILGNEFLFDVVADPLERANLKERRPEDFARLAAAFRDWDATMLPIDPDAYTDGFRGDELPDHFGIRQSVTLPVPDA</sequence>
<dbReference type="InterPro" id="IPR000917">
    <property type="entry name" value="Sulfatase_N"/>
</dbReference>
<dbReference type="PANTHER" id="PTHR42693:SF53">
    <property type="entry name" value="ENDO-4-O-SULFATASE"/>
    <property type="match status" value="1"/>
</dbReference>
<accession>A0ABW3H4V9</accession>
<dbReference type="Proteomes" id="UP001596977">
    <property type="component" value="Unassembled WGS sequence"/>
</dbReference>
<feature type="signal peptide" evidence="5">
    <location>
        <begin position="1"/>
        <end position="27"/>
    </location>
</feature>
<dbReference type="Gene3D" id="3.40.720.10">
    <property type="entry name" value="Alkaline Phosphatase, subunit A"/>
    <property type="match status" value="1"/>
</dbReference>
<evidence type="ECO:0000256" key="1">
    <source>
        <dbReference type="ARBA" id="ARBA00008779"/>
    </source>
</evidence>
<organism evidence="7 8">
    <name type="scientific">Sphingomonas canadensis</name>
    <dbReference type="NCBI Taxonomy" id="1219257"/>
    <lineage>
        <taxon>Bacteria</taxon>
        <taxon>Pseudomonadati</taxon>
        <taxon>Pseudomonadota</taxon>
        <taxon>Alphaproteobacteria</taxon>
        <taxon>Sphingomonadales</taxon>
        <taxon>Sphingomonadaceae</taxon>
        <taxon>Sphingomonas</taxon>
    </lineage>
</organism>
<keyword evidence="8" id="KW-1185">Reference proteome</keyword>
<dbReference type="InterPro" id="IPR050738">
    <property type="entry name" value="Sulfatase"/>
</dbReference>
<protein>
    <submittedName>
        <fullName evidence="7">Sulfatase</fullName>
    </submittedName>
</protein>
<gene>
    <name evidence="7" type="ORF">ACFQ1E_09170</name>
</gene>
<feature type="domain" description="Sulfatase N-terminal" evidence="6">
    <location>
        <begin position="42"/>
        <end position="360"/>
    </location>
</feature>
<dbReference type="InterPro" id="IPR024607">
    <property type="entry name" value="Sulfatase_CS"/>
</dbReference>
<dbReference type="InterPro" id="IPR017850">
    <property type="entry name" value="Alkaline_phosphatase_core_sf"/>
</dbReference>
<keyword evidence="2" id="KW-0479">Metal-binding</keyword>
<evidence type="ECO:0000313" key="7">
    <source>
        <dbReference type="EMBL" id="MFD0946505.1"/>
    </source>
</evidence>
<keyword evidence="4" id="KW-0106">Calcium</keyword>
<proteinExistence type="inferred from homology"/>
<keyword evidence="5" id="KW-0732">Signal</keyword>
<dbReference type="SUPFAM" id="SSF53649">
    <property type="entry name" value="Alkaline phosphatase-like"/>
    <property type="match status" value="1"/>
</dbReference>
<comment type="caution">
    <text evidence="7">The sequence shown here is derived from an EMBL/GenBank/DDBJ whole genome shotgun (WGS) entry which is preliminary data.</text>
</comment>
<name>A0ABW3H4V9_9SPHN</name>
<dbReference type="Gene3D" id="3.30.1120.10">
    <property type="match status" value="1"/>
</dbReference>
<keyword evidence="3" id="KW-0378">Hydrolase</keyword>
<dbReference type="PROSITE" id="PS51318">
    <property type="entry name" value="TAT"/>
    <property type="match status" value="1"/>
</dbReference>
<evidence type="ECO:0000256" key="2">
    <source>
        <dbReference type="ARBA" id="ARBA00022723"/>
    </source>
</evidence>
<comment type="similarity">
    <text evidence="1">Belongs to the sulfatase family.</text>
</comment>
<feature type="chain" id="PRO_5046165030" evidence="5">
    <location>
        <begin position="28"/>
        <end position="485"/>
    </location>
</feature>